<feature type="compositionally biased region" description="Basic and acidic residues" evidence="1">
    <location>
        <begin position="1411"/>
        <end position="1428"/>
    </location>
</feature>
<feature type="compositionally biased region" description="Basic and acidic residues" evidence="1">
    <location>
        <begin position="3001"/>
        <end position="3013"/>
    </location>
</feature>
<dbReference type="Pfam" id="PF00400">
    <property type="entry name" value="WD40"/>
    <property type="match status" value="1"/>
</dbReference>
<dbReference type="GO" id="GO:0017124">
    <property type="term" value="F:SH3 domain binding"/>
    <property type="evidence" value="ECO:0007669"/>
    <property type="project" value="TreeGrafter"/>
</dbReference>
<feature type="compositionally biased region" description="Basic residues" evidence="1">
    <location>
        <begin position="841"/>
        <end position="852"/>
    </location>
</feature>
<dbReference type="InterPro" id="IPR042622">
    <property type="entry name" value="Znf106"/>
</dbReference>
<dbReference type="InterPro" id="IPR001680">
    <property type="entry name" value="WD40_rpt"/>
</dbReference>
<feature type="compositionally biased region" description="Polar residues" evidence="1">
    <location>
        <begin position="556"/>
        <end position="567"/>
    </location>
</feature>
<feature type="compositionally biased region" description="Basic and acidic residues" evidence="1">
    <location>
        <begin position="1744"/>
        <end position="1764"/>
    </location>
</feature>
<feature type="compositionally biased region" description="Polar residues" evidence="1">
    <location>
        <begin position="1606"/>
        <end position="1632"/>
    </location>
</feature>
<feature type="compositionally biased region" description="Basic and acidic residues" evidence="1">
    <location>
        <begin position="1856"/>
        <end position="1881"/>
    </location>
</feature>
<feature type="region of interest" description="Disordered" evidence="1">
    <location>
        <begin position="2438"/>
        <end position="2486"/>
    </location>
</feature>
<gene>
    <name evidence="2" type="ORF">QLX08_010926</name>
</gene>
<feature type="compositionally biased region" description="Pro residues" evidence="1">
    <location>
        <begin position="571"/>
        <end position="580"/>
    </location>
</feature>
<feature type="compositionally biased region" description="Basic and acidic residues" evidence="1">
    <location>
        <begin position="1588"/>
        <end position="1605"/>
    </location>
</feature>
<feature type="region of interest" description="Disordered" evidence="1">
    <location>
        <begin position="2017"/>
        <end position="2080"/>
    </location>
</feature>
<feature type="compositionally biased region" description="Basic and acidic residues" evidence="1">
    <location>
        <begin position="2265"/>
        <end position="2287"/>
    </location>
</feature>
<dbReference type="Proteomes" id="UP001432146">
    <property type="component" value="Unassembled WGS sequence"/>
</dbReference>
<feature type="compositionally biased region" description="Basic and acidic residues" evidence="1">
    <location>
        <begin position="1533"/>
        <end position="1559"/>
    </location>
</feature>
<name>A0AAW0ZAF6_9HYME</name>
<feature type="compositionally biased region" description="Polar residues" evidence="1">
    <location>
        <begin position="3430"/>
        <end position="3441"/>
    </location>
</feature>
<feature type="compositionally biased region" description="Polar residues" evidence="1">
    <location>
        <begin position="1671"/>
        <end position="1700"/>
    </location>
</feature>
<feature type="compositionally biased region" description="Basic and acidic residues" evidence="1">
    <location>
        <begin position="866"/>
        <end position="877"/>
    </location>
</feature>
<dbReference type="InterPro" id="IPR015943">
    <property type="entry name" value="WD40/YVTN_repeat-like_dom_sf"/>
</dbReference>
<feature type="compositionally biased region" description="Polar residues" evidence="1">
    <location>
        <begin position="3238"/>
        <end position="3248"/>
    </location>
</feature>
<feature type="compositionally biased region" description="Polar residues" evidence="1">
    <location>
        <begin position="2049"/>
        <end position="2074"/>
    </location>
</feature>
<feature type="region of interest" description="Disordered" evidence="1">
    <location>
        <begin position="2976"/>
        <end position="3037"/>
    </location>
</feature>
<feature type="compositionally biased region" description="Low complexity" evidence="1">
    <location>
        <begin position="1701"/>
        <end position="1724"/>
    </location>
</feature>
<feature type="compositionally biased region" description="Basic and acidic residues" evidence="1">
    <location>
        <begin position="970"/>
        <end position="980"/>
    </location>
</feature>
<dbReference type="SMART" id="SM00320">
    <property type="entry name" value="WD40"/>
    <property type="match status" value="4"/>
</dbReference>
<feature type="region of interest" description="Disordered" evidence="1">
    <location>
        <begin position="825"/>
        <end position="895"/>
    </location>
</feature>
<evidence type="ECO:0000313" key="3">
    <source>
        <dbReference type="Proteomes" id="UP001432146"/>
    </source>
</evidence>
<sequence length="3870" mass="433093">MSSSGYRGRSFGPRGARTNGPANGFNGPRFPHPTFNHPRPPHRLSGPNFAPWQQNKNFHPQYRGNLQYHPNSRGRAAGGRGILRFSGSGRPPLAQFHMGFVRTPVHTASLLPQKEQVEDESVLTPQTPLLGSEEERQQKIAETADKLKKKLSSITEEELTNFWEDDLSVLPNNEEEDIPNRGIPELRHDPPELDLTFTDFKDIGRIDCNNLKCGNLDSKLSNEISISFEKMPEDNVTSTNNEIIIIDESREEPIIILDSCEKDDLNQSNVSAEDDKCREQTHHELPDLECNVENLQLQSSDITGNLTSSNVADADEKSSTLNVDENITNLSPTESVDNSLLEKILDVNDVKTASTSVTTNNQDELKIDFPQDRNTVQADVQDQNSDNTQNIDVNVQHNDHTDEKLLKDDQIQNSPETNVPQEVIDQNVKNVSEEIHLNIVCDPASSTYLNYNEANNKLNDDKKLNSPLAFQSKVFNVSPRFTSRTGGPRCHWTFQQNVTNSFFRGPQRLSFQHSNRISPPKHVTSFKPTDLVSVGFHPRTLPPFIRNISVSSHDTQHNSIVPFSSNDLPPAFDPSEPPPNIKSKSGTDSLNKQESLQSMPQKKVSQNISKVIEPSSAFDPRGPPSIRIPYVSVTIDKQIPGFNPQQPPPKIHKREKTLQPPPIFDPRLFPQERSSLVVPLDASRSNVVPLNLMETSSVPDFNFPRLSSINIPSHRPFVSNVQMNFPSVMSQASGGQGMTREFSLRLPPMTITEVPPPPLKEPSSSVKGNSNPHQGINMDDGLEDMQEAMEFAKQIMNLTEEAKNRDRPVSESALTPAEIPVPIEIADASLSTEERNASSAKKQRRKESKSKKNRQDVVACGPELSGSEKQEGIETADKGQTVVESQSKGTEDALLSNDQIRPKVVFNLNSKTKKIHKAEEWHRAPLNVPENRETSQQGTVQNLSKDRSTSKKHHPTESRNANANQSRNQQQKEVKMKRNSDWQVAGISAQEKSNNAQKSHCHKSHRDSEKLQENATTLPGNVAGARKSQKPREEPRKESAPTSESLWKSRVISRFLKMSKNDICNMVNNSSLRKFDIAMKHLVKERKSSLSLELRNVEDEKMKEYDRIEFMNQLNAMLDPSAVVGITDLPTEFIHHLSEVLQLDIPFDASELPQNSTVELTNVTSERENSSSDSPRVSSFAKCPDTEEHNLLSRGKEDPDHRHRHRHHHHHHHHHHASNDANSGETESAHKKQQQQPLFNEADLDDILSQVAERTRTLSTTSLPVEPIVETQPRTVDSNAQAPPERIANRTVADLDDIFSAGIVRARQLGNNASVDHTRARKSSSADRNSSLRREPRWSRKAREDPDTFRNLTKEEWEAKYGDVPAAGPPPRWTASSSAENLSKRAQRHRRHCFSDSPARRSSISPLNREVIPDAADRCVTKEVERSESSSSSSLSDSESDRDGEEAVAPDVTKLLKVIKEKEKIAKKRSLNETIRDEVAAEIEKEWKEKSRHRERRSRKRERRKRDRREKRRRERRRRKRRRDSHSSTRSRSRSDTRQVEEFRLLTEDEIKKEAREECCTASTVEGSSSSSTGEVASSNNNASTDNKASDSRNESQGLRAEKDQQVSTLACNEQTRSNKPSTVVSPTQPKTKAQLKQMPESSRITEEVAEIARSAERTRNPLEVNREANETTAGSCSEQTVKDVQTSRQAASLSVKESISNNTTRVATHTTDTTSSTVSNGNVSKHDQRATAAENKGGGNGHRKIDIKAYKERALQRRLKELDATSPAPLRSSHAASKSNVESRETKTGGTSKDDASQVQTGKYQRLIKARSATTAEECDKGTGEMRSCSQDVVAQKVKGQLSVSTDSNSVADPVKSKEHGDNRLASRREFVEPNPDRRTNAPTGLNPARRRPRRPITSAVDSSKFKNIRSEGNKELKLIKEKARCSSERRKRRSRFSSKLENSIAVESKKAAGKGSEKPSLLAGSRKHASRSEIEKKRIDDRSVTRGNNHVAFVGDNRDRNVAALTRVDNETIVPNRQVVSEKEKESEEEDGSLASSAKRKERNVMSVESTPVESSNRQTDACNDASSTDSTPLGHDESIPAEKCMRGAAPPAARESHHLLSERIDVDIEKHGHRINVRNFKNDEASSGLANPVSVTNVDGTSVVEKTVDSETARGERDRSDDSDEVRDKARSPSPCSPFKGFLVDTVDNDIYQLSRLCRAGAENEGIKENLSHPSQRLQTNQLFNDESVVESGNGGNEKVAGNGVALSISNLEGTAVDDEDPNVKDDGKAESEEATREDDDRGYDPFPSGQKKFLSVAEITDDHDTFNEDSEPFIVLDEYIDDTDGRSIEKFNCLPHLDIFTIKPLLGEKERSPNFDQHECSRSFDKDKDATTPVCENERATLPCREDERALELFADKDTTNTVFSSISASNVEFNSETAVPECPAECSQNVVDTTKDISQKDDATERQTSVRERKIEGEKEDVSVDDSPVTSLRGESSQKLERNENVRVAAPKAQQVKEASLDLASTTSEEVRTLAKELTNNSAKSGGKEYKSRALNNVKNKPRMKRKREKRISREKLAREAAKVKQPTTKEAVMARMIEIDVEIHKLMTEKMTLYQMLTSDSNSQQSNAEDKEKLESPVIRPQTPSLMSQLLQNIDTAPATKAAYEKDSPNKSKTLGKHNHNHHAERKESCVSVYDSENEEVDGKSSRKRKRQKAERSVKRLDADDRKQIDDNAIRVTCKKDNNARRAPPVEQGPLFSDQISTSETTKRLQEDVGNDSCKSPVENEKVEIVPDFNGENRAELARSSVEKNETSSRESNDAEKLSESKTPERLSIYSDDSTWDSFLQNSGADDQRKPSTGLALLEETYRKEMAKARRMRERMRKRKKKKLGNTVRMTVNALTSDEEELPLATLYAKKLHRKRKLLDSSDCTSTARTSDPQLWKNVVEVINAVAENRTDDLYAEEPSTAEKISTDTETTEAIVLNSVENVELKNDEEKQMADTPALNAIEGSSTEPVKISDNDSKTDDPRTILSDKSQELPNSEHSQQDLEKDLPEAPTDQVGLVEFSVQETVASDSVENINDRTTTEDLDSCNTELNSNNIPDDRCVSNVSERPEKLEEKIDVETKKSNLKDESIVAQGPIDRQFVTKPKETKRCSGVPLESDSDRNVAIADEITSKNKPDDSELVNASESNVQDPLPLYGKDNAIGEVKYSKDSAIGESNCVPQDRQHFLSHREHREPRKRKDTERFDKTASEENNNQSSSRIESTEVSKEEDVFFDKKLLKRKRASKIPVRRSSRYTEDTPAKRIKVEADTAVPIAKQDEKNFRTQFPCVLSASSSPCEELESILVNPKKCRVVQKPAANRKRCTPTLSETETAAPHELSSESFKEIKRHRKHTMFEMLNCVVRLVDCRETILCPNVSPSVLQKYGITRVNTHYTKSPHMDALASSTQSTLTKDSPTVCAKQTPPHEPPQSQASKSMKKIDDVARCATDQTFSTNKVKRVTKPAKVDLPVNDTKEYESPDTEVMPVLVNELVTMDIAQNCENSDVEIVEERAAVIESEQHSNSESPTTVIADAREDKEQARTQYTVHKGPILDIKVFENSFLAASEDGRIYRYNQASNGILNIYKGHKAAVTCLYVYNVISTDISKEWMFSGSLDGTLRCYNIMTGIQVRDTADIGSPIQCMDEAWGIIFIGTKSGHVSRYHMKTGVIKGDSIQFSDKSVLALKATNEGPRRVLIVASRSQPITIRDAQSGLFLRTICGQKSHTVYSLMRNNNLIYCGTSSTSIPVFDFTNGEQTMQYNAGVGIVCMRLYKQLLFAGCYDGNIYVFDTKDHHYLCSIPGPGNMLLSMEVIDNKIIAGSKDKRLQSWQMPRQVRSLLQKVADSIS</sequence>
<feature type="compositionally biased region" description="Basic and acidic residues" evidence="1">
    <location>
        <begin position="2768"/>
        <end position="2815"/>
    </location>
</feature>
<feature type="compositionally biased region" description="Basic and acidic residues" evidence="1">
    <location>
        <begin position="2150"/>
        <end position="2174"/>
    </location>
</feature>
<feature type="region of interest" description="Disordered" evidence="1">
    <location>
        <begin position="556"/>
        <end position="608"/>
    </location>
</feature>
<evidence type="ECO:0000256" key="1">
    <source>
        <dbReference type="SAM" id="MobiDB-lite"/>
    </source>
</evidence>
<evidence type="ECO:0000313" key="2">
    <source>
        <dbReference type="EMBL" id="KAK9294471.1"/>
    </source>
</evidence>
<feature type="region of interest" description="Disordered" evidence="1">
    <location>
        <begin position="754"/>
        <end position="777"/>
    </location>
</feature>
<feature type="region of interest" description="Disordered" evidence="1">
    <location>
        <begin position="1"/>
        <end position="39"/>
    </location>
</feature>
<feature type="region of interest" description="Disordered" evidence="1">
    <location>
        <begin position="3426"/>
        <end position="3464"/>
    </location>
</feature>
<feature type="compositionally biased region" description="Basic and acidic residues" evidence="1">
    <location>
        <begin position="1330"/>
        <end position="1361"/>
    </location>
</feature>
<protein>
    <submittedName>
        <fullName evidence="2">Uncharacterized protein</fullName>
    </submittedName>
</protein>
<feature type="region of interest" description="Disordered" evidence="1">
    <location>
        <begin position="917"/>
        <end position="1045"/>
    </location>
</feature>
<organism evidence="2 3">
    <name type="scientific">Tetragonisca angustula</name>
    <dbReference type="NCBI Taxonomy" id="166442"/>
    <lineage>
        <taxon>Eukaryota</taxon>
        <taxon>Metazoa</taxon>
        <taxon>Ecdysozoa</taxon>
        <taxon>Arthropoda</taxon>
        <taxon>Hexapoda</taxon>
        <taxon>Insecta</taxon>
        <taxon>Pterygota</taxon>
        <taxon>Neoptera</taxon>
        <taxon>Endopterygota</taxon>
        <taxon>Hymenoptera</taxon>
        <taxon>Apocrita</taxon>
        <taxon>Aculeata</taxon>
        <taxon>Apoidea</taxon>
        <taxon>Anthophila</taxon>
        <taxon>Apidae</taxon>
        <taxon>Tetragonisca</taxon>
    </lineage>
</organism>
<feature type="compositionally biased region" description="Basic and acidic residues" evidence="1">
    <location>
        <begin position="1030"/>
        <end position="1039"/>
    </location>
</feature>
<feature type="compositionally biased region" description="Basic residues" evidence="1">
    <location>
        <begin position="2660"/>
        <end position="2670"/>
    </location>
</feature>
<feature type="compositionally biased region" description="Basic and acidic residues" evidence="1">
    <location>
        <begin position="2438"/>
        <end position="2467"/>
    </location>
</feature>
<feature type="compositionally biased region" description="Basic and acidic residues" evidence="1">
    <location>
        <begin position="1458"/>
        <end position="1489"/>
    </location>
</feature>
<feature type="compositionally biased region" description="Polar residues" evidence="1">
    <location>
        <begin position="582"/>
        <end position="608"/>
    </location>
</feature>
<feature type="compositionally biased region" description="Acidic residues" evidence="1">
    <location>
        <begin position="1438"/>
        <end position="1448"/>
    </location>
</feature>
<dbReference type="InterPro" id="IPR036322">
    <property type="entry name" value="WD40_repeat_dom_sf"/>
</dbReference>
<dbReference type="PANTHER" id="PTHR14435">
    <property type="entry name" value="ZINC FINGER PROTEIN 106"/>
    <property type="match status" value="1"/>
</dbReference>
<dbReference type="PANTHER" id="PTHR14435:SF2">
    <property type="entry name" value="ZINC FINGER PROTEIN 106"/>
    <property type="match status" value="1"/>
</dbReference>
<keyword evidence="3" id="KW-1185">Reference proteome</keyword>
<feature type="compositionally biased region" description="Basic and acidic residues" evidence="1">
    <location>
        <begin position="3210"/>
        <end position="3237"/>
    </location>
</feature>
<dbReference type="SUPFAM" id="SSF50978">
    <property type="entry name" value="WD40 repeat-like"/>
    <property type="match status" value="1"/>
</dbReference>
<feature type="region of interest" description="Disordered" evidence="1">
    <location>
        <begin position="2648"/>
        <end position="2816"/>
    </location>
</feature>
<feature type="compositionally biased region" description="Basic and acidic residues" evidence="1">
    <location>
        <begin position="1782"/>
        <end position="1797"/>
    </location>
</feature>
<feature type="region of interest" description="Disordered" evidence="1">
    <location>
        <begin position="2150"/>
        <end position="2182"/>
    </location>
</feature>
<feature type="compositionally biased region" description="Basic and acidic residues" evidence="1">
    <location>
        <begin position="1654"/>
        <end position="1670"/>
    </location>
</feature>
<feature type="region of interest" description="Disordered" evidence="1">
    <location>
        <begin position="1313"/>
        <end position="1985"/>
    </location>
</feature>
<dbReference type="GO" id="GO:0016020">
    <property type="term" value="C:membrane"/>
    <property type="evidence" value="ECO:0007669"/>
    <property type="project" value="TreeGrafter"/>
</dbReference>
<feature type="compositionally biased region" description="Basic and acidic residues" evidence="1">
    <location>
        <begin position="1972"/>
        <end position="1985"/>
    </location>
</feature>
<feature type="compositionally biased region" description="Low complexity" evidence="1">
    <location>
        <begin position="1562"/>
        <end position="1579"/>
    </location>
</feature>
<feature type="compositionally biased region" description="Basic and acidic residues" evidence="1">
    <location>
        <begin position="1184"/>
        <end position="1201"/>
    </location>
</feature>
<feature type="compositionally biased region" description="Low complexity" evidence="1">
    <location>
        <begin position="958"/>
        <end position="969"/>
    </location>
</feature>
<feature type="compositionally biased region" description="Basic residues" evidence="1">
    <location>
        <begin position="1202"/>
        <end position="1216"/>
    </location>
</feature>
<accession>A0AAW0ZAF6</accession>
<dbReference type="GO" id="GO:0005829">
    <property type="term" value="C:cytosol"/>
    <property type="evidence" value="ECO:0007669"/>
    <property type="project" value="TreeGrafter"/>
</dbReference>
<feature type="region of interest" description="Disordered" evidence="1">
    <location>
        <begin position="1160"/>
        <end position="1236"/>
    </location>
</feature>
<feature type="compositionally biased region" description="Polar residues" evidence="1">
    <location>
        <begin position="762"/>
        <end position="774"/>
    </location>
</feature>
<reference evidence="2 3" key="1">
    <citation type="submission" date="2024-05" db="EMBL/GenBank/DDBJ databases">
        <title>The nuclear and mitochondrial genome assemblies of Tetragonisca angustula (Apidae: Meliponini), a tiny yet remarkable pollinator in the Neotropics.</title>
        <authorList>
            <person name="Ferrari R."/>
            <person name="Ricardo P.C."/>
            <person name="Dias F.C."/>
            <person name="Araujo N.S."/>
            <person name="Soares D.O."/>
            <person name="Zhou Q.-S."/>
            <person name="Zhu C.-D."/>
            <person name="Coutinho L."/>
            <person name="Airas M.C."/>
            <person name="Batista T.M."/>
        </authorList>
    </citation>
    <scope>NUCLEOTIDE SEQUENCE [LARGE SCALE GENOMIC DNA]</scope>
    <source>
        <strain evidence="2">ASF017062</strain>
        <tissue evidence="2">Abdomen</tissue>
    </source>
</reference>
<feature type="compositionally biased region" description="Basic and acidic residues" evidence="1">
    <location>
        <begin position="1910"/>
        <end position="1930"/>
    </location>
</feature>
<feature type="compositionally biased region" description="Polar residues" evidence="1">
    <location>
        <begin position="934"/>
        <end position="943"/>
    </location>
</feature>
<feature type="compositionally biased region" description="Polar residues" evidence="1">
    <location>
        <begin position="1843"/>
        <end position="1852"/>
    </location>
</feature>
<feature type="compositionally biased region" description="Basic residues" evidence="1">
    <location>
        <begin position="1490"/>
        <end position="1532"/>
    </location>
</feature>
<dbReference type="GO" id="GO:0003723">
    <property type="term" value="F:RNA binding"/>
    <property type="evidence" value="ECO:0007669"/>
    <property type="project" value="InterPro"/>
</dbReference>
<feature type="region of interest" description="Disordered" evidence="1">
    <location>
        <begin position="3157"/>
        <end position="3185"/>
    </location>
</feature>
<dbReference type="EMBL" id="JAWNGG020000316">
    <property type="protein sequence ID" value="KAK9294471.1"/>
    <property type="molecule type" value="Genomic_DNA"/>
</dbReference>
<feature type="region of interest" description="Disordered" evidence="1">
    <location>
        <begin position="3201"/>
        <end position="3253"/>
    </location>
</feature>
<feature type="region of interest" description="Disordered" evidence="1">
    <location>
        <begin position="2256"/>
        <end position="2293"/>
    </location>
</feature>
<feature type="compositionally biased region" description="Basic and acidic residues" evidence="1">
    <location>
        <begin position="2700"/>
        <end position="2730"/>
    </location>
</feature>
<dbReference type="Gene3D" id="2.130.10.10">
    <property type="entry name" value="YVTN repeat-like/Quinoprotein amine dehydrogenase"/>
    <property type="match status" value="2"/>
</dbReference>
<proteinExistence type="predicted"/>
<comment type="caution">
    <text evidence="2">The sequence shown here is derived from an EMBL/GenBank/DDBJ whole genome shotgun (WGS) entry which is preliminary data.</text>
</comment>
<feature type="region of interest" description="Disordered" evidence="1">
    <location>
        <begin position="2606"/>
        <end position="2627"/>
    </location>
</feature>